<evidence type="ECO:0000313" key="1">
    <source>
        <dbReference type="EMBL" id="MCW1924037.1"/>
    </source>
</evidence>
<evidence type="ECO:0000313" key="2">
    <source>
        <dbReference type="Proteomes" id="UP001320876"/>
    </source>
</evidence>
<dbReference type="InterPro" id="IPR012341">
    <property type="entry name" value="6hp_glycosidase-like_sf"/>
</dbReference>
<evidence type="ECO:0008006" key="3">
    <source>
        <dbReference type="Google" id="ProtNLM"/>
    </source>
</evidence>
<dbReference type="SMART" id="SM01260">
    <property type="entry name" value="LANC_like"/>
    <property type="match status" value="1"/>
</dbReference>
<sequence length="395" mass="43000">MLPINGPDSVYDFIRRTAERDSGSCRWRTVDYENKPQYDASLFNGVGGIPLFLAAYGRRRGNAEALELAQAALEWCADPERKGPVRGLCIGKAGAAFAAWRTGLQDASPRIAALCERVTSAILQEDPGPFTDMLGGAASNGWYLLTVWQRTAELHLLAGAEHCGDWLLAQMTREGSGCHCLPRPDGGFGAVPYTGFAHGISGVAFFLAALFEASRDERWKQASLELFDTLIADARPAHGGWNWTPLLGTGELSRCQWSHGAAGIGPAFLRAWEMLDEPRLLHAARMAGEATYHYGDHRQNPTICTGLASGGELLLELFRVTGEDAWKLRAREFGEKILTYRAALSEGDAWPTDEPGLFSPDFLFGASGTGYFLLRCESAGEVPSALMGPWRDRAS</sequence>
<reference evidence="1 2" key="1">
    <citation type="submission" date="2022-10" db="EMBL/GenBank/DDBJ databases">
        <title>Luteolibacter arcticus strain CCTCC AB 2014275, whole genome shotgun sequencing project.</title>
        <authorList>
            <person name="Zhao G."/>
            <person name="Shen L."/>
        </authorList>
    </citation>
    <scope>NUCLEOTIDE SEQUENCE [LARGE SCALE GENOMIC DNA]</scope>
    <source>
        <strain evidence="1 2">CCTCC AB 2014275</strain>
    </source>
</reference>
<dbReference type="RefSeq" id="WP_264488142.1">
    <property type="nucleotide sequence ID" value="NZ_JAPDDT010000006.1"/>
</dbReference>
<dbReference type="Proteomes" id="UP001320876">
    <property type="component" value="Unassembled WGS sequence"/>
</dbReference>
<comment type="caution">
    <text evidence="1">The sequence shown here is derived from an EMBL/GenBank/DDBJ whole genome shotgun (WGS) entry which is preliminary data.</text>
</comment>
<dbReference type="PRINTS" id="PR01950">
    <property type="entry name" value="LANCSUPER"/>
</dbReference>
<name>A0ABT3GKJ7_9BACT</name>
<keyword evidence="2" id="KW-1185">Reference proteome</keyword>
<dbReference type="PANTHER" id="PTHR12736:SF7">
    <property type="entry name" value="LANC-LIKE PROTEIN 3"/>
    <property type="match status" value="1"/>
</dbReference>
<organism evidence="1 2">
    <name type="scientific">Luteolibacter arcticus</name>
    <dbReference type="NCBI Taxonomy" id="1581411"/>
    <lineage>
        <taxon>Bacteria</taxon>
        <taxon>Pseudomonadati</taxon>
        <taxon>Verrucomicrobiota</taxon>
        <taxon>Verrucomicrobiia</taxon>
        <taxon>Verrucomicrobiales</taxon>
        <taxon>Verrucomicrobiaceae</taxon>
        <taxon>Luteolibacter</taxon>
    </lineage>
</organism>
<proteinExistence type="predicted"/>
<dbReference type="EMBL" id="JAPDDT010000006">
    <property type="protein sequence ID" value="MCW1924037.1"/>
    <property type="molecule type" value="Genomic_DNA"/>
</dbReference>
<dbReference type="PANTHER" id="PTHR12736">
    <property type="entry name" value="LANC-LIKE PROTEIN"/>
    <property type="match status" value="1"/>
</dbReference>
<protein>
    <recommendedName>
        <fullName evidence="3">Lanthionine synthetase</fullName>
    </recommendedName>
</protein>
<dbReference type="SUPFAM" id="SSF158745">
    <property type="entry name" value="LanC-like"/>
    <property type="match status" value="1"/>
</dbReference>
<dbReference type="Pfam" id="PF05147">
    <property type="entry name" value="LANC_like"/>
    <property type="match status" value="1"/>
</dbReference>
<dbReference type="Gene3D" id="1.50.10.10">
    <property type="match status" value="1"/>
</dbReference>
<accession>A0ABT3GKJ7</accession>
<gene>
    <name evidence="1" type="ORF">OKA05_15825</name>
</gene>
<dbReference type="InterPro" id="IPR007822">
    <property type="entry name" value="LANC-like"/>
</dbReference>